<name>A0ABT6RKC1_9ACTN</name>
<feature type="compositionally biased region" description="Low complexity" evidence="4">
    <location>
        <begin position="57"/>
        <end position="73"/>
    </location>
</feature>
<evidence type="ECO:0000256" key="4">
    <source>
        <dbReference type="SAM" id="MobiDB-lite"/>
    </source>
</evidence>
<sequence>MPTLSPGPPGRPAPDARRLRQTARSFGTDAARYDRSRPRYPQPLVDRLAAPTPTPTPTSTSTPTPTSTPTGTASGSGGPLVLDVGCGTGIVARQFRDVGCRVVGVEVDPRMAGLARGAGVDVEVADFESWDPAGRRFDAVVSGQTWHWLDAAAAATVAARALLPGGRLAVFWNVPELPPEVTRALAAACLRVAPDSPFRLGDPTSRAADGYQLLLDAAADGIRATGDFDAPERWRHDWQHTYTRDAWLDQLPTHGALTRLAPEQVQQILTEVGAAIDALGGRFTAAYATLTVTATRRARRGIGG</sequence>
<protein>
    <submittedName>
        <fullName evidence="6">Class I SAM-dependent methyltransferase</fullName>
        <ecNumber evidence="6">2.1.-.-</ecNumber>
    </submittedName>
</protein>
<feature type="region of interest" description="Disordered" evidence="4">
    <location>
        <begin position="1"/>
        <end position="78"/>
    </location>
</feature>
<proteinExistence type="inferred from homology"/>
<comment type="caution">
    <text evidence="6">The sequence shown here is derived from an EMBL/GenBank/DDBJ whole genome shotgun (WGS) entry which is preliminary data.</text>
</comment>
<dbReference type="InterPro" id="IPR013216">
    <property type="entry name" value="Methyltransf_11"/>
</dbReference>
<dbReference type="PANTHER" id="PTHR44942">
    <property type="entry name" value="METHYLTRANSF_11 DOMAIN-CONTAINING PROTEIN"/>
    <property type="match status" value="1"/>
</dbReference>
<keyword evidence="7" id="KW-1185">Reference proteome</keyword>
<dbReference type="Gene3D" id="3.40.50.150">
    <property type="entry name" value="Vaccinia Virus protein VP39"/>
    <property type="match status" value="1"/>
</dbReference>
<accession>A0ABT6RKC1</accession>
<evidence type="ECO:0000256" key="3">
    <source>
        <dbReference type="ARBA" id="ARBA00022679"/>
    </source>
</evidence>
<dbReference type="InterPro" id="IPR029063">
    <property type="entry name" value="SAM-dependent_MTases_sf"/>
</dbReference>
<dbReference type="RefSeq" id="WP_282509485.1">
    <property type="nucleotide sequence ID" value="NZ_JASCIR010000001.1"/>
</dbReference>
<keyword evidence="3 6" id="KW-0808">Transferase</keyword>
<evidence type="ECO:0000259" key="5">
    <source>
        <dbReference type="Pfam" id="PF08241"/>
    </source>
</evidence>
<dbReference type="Proteomes" id="UP001224661">
    <property type="component" value="Unassembled WGS sequence"/>
</dbReference>
<dbReference type="SUPFAM" id="SSF53335">
    <property type="entry name" value="S-adenosyl-L-methionine-dependent methyltransferases"/>
    <property type="match status" value="1"/>
</dbReference>
<feature type="domain" description="Methyltransferase type 11" evidence="5">
    <location>
        <begin position="82"/>
        <end position="169"/>
    </location>
</feature>
<dbReference type="PANTHER" id="PTHR44942:SF4">
    <property type="entry name" value="METHYLTRANSFERASE TYPE 11 DOMAIN-CONTAINING PROTEIN"/>
    <property type="match status" value="1"/>
</dbReference>
<evidence type="ECO:0000256" key="1">
    <source>
        <dbReference type="ARBA" id="ARBA00008361"/>
    </source>
</evidence>
<evidence type="ECO:0000313" key="6">
    <source>
        <dbReference type="EMBL" id="MDI3384872.1"/>
    </source>
</evidence>
<comment type="similarity">
    <text evidence="1">Belongs to the methyltransferase superfamily.</text>
</comment>
<gene>
    <name evidence="6" type="ORF">QIS99_01370</name>
</gene>
<dbReference type="Pfam" id="PF08241">
    <property type="entry name" value="Methyltransf_11"/>
    <property type="match status" value="1"/>
</dbReference>
<dbReference type="EC" id="2.1.-.-" evidence="6"/>
<dbReference type="GO" id="GO:0032259">
    <property type="term" value="P:methylation"/>
    <property type="evidence" value="ECO:0007669"/>
    <property type="project" value="UniProtKB-KW"/>
</dbReference>
<organism evidence="6 7">
    <name type="scientific">Streptomyces solicavernae</name>
    <dbReference type="NCBI Taxonomy" id="3043614"/>
    <lineage>
        <taxon>Bacteria</taxon>
        <taxon>Bacillati</taxon>
        <taxon>Actinomycetota</taxon>
        <taxon>Actinomycetes</taxon>
        <taxon>Kitasatosporales</taxon>
        <taxon>Streptomycetaceae</taxon>
        <taxon>Streptomyces</taxon>
    </lineage>
</organism>
<evidence type="ECO:0000313" key="7">
    <source>
        <dbReference type="Proteomes" id="UP001224661"/>
    </source>
</evidence>
<dbReference type="CDD" id="cd02440">
    <property type="entry name" value="AdoMet_MTases"/>
    <property type="match status" value="1"/>
</dbReference>
<reference evidence="6 7" key="1">
    <citation type="submission" date="2023-05" db="EMBL/GenBank/DDBJ databases">
        <title>Draft genome sequence of Streptomyces sp. B-S-A8 isolated from a cave soil in Thailand.</title>
        <authorList>
            <person name="Chamroensaksri N."/>
            <person name="Muangham S."/>
        </authorList>
    </citation>
    <scope>NUCLEOTIDE SEQUENCE [LARGE SCALE GENOMIC DNA]</scope>
    <source>
        <strain evidence="6 7">B-S-A8</strain>
    </source>
</reference>
<feature type="compositionally biased region" description="Pro residues" evidence="4">
    <location>
        <begin position="1"/>
        <end position="12"/>
    </location>
</feature>
<keyword evidence="2 6" id="KW-0489">Methyltransferase</keyword>
<dbReference type="EMBL" id="JASCIR010000001">
    <property type="protein sequence ID" value="MDI3384872.1"/>
    <property type="molecule type" value="Genomic_DNA"/>
</dbReference>
<evidence type="ECO:0000256" key="2">
    <source>
        <dbReference type="ARBA" id="ARBA00022603"/>
    </source>
</evidence>
<dbReference type="InterPro" id="IPR051052">
    <property type="entry name" value="Diverse_substrate_MTase"/>
</dbReference>
<dbReference type="GO" id="GO:0008168">
    <property type="term" value="F:methyltransferase activity"/>
    <property type="evidence" value="ECO:0007669"/>
    <property type="project" value="UniProtKB-KW"/>
</dbReference>